<feature type="region of interest" description="Disordered" evidence="6">
    <location>
        <begin position="33"/>
        <end position="52"/>
    </location>
</feature>
<dbReference type="GO" id="GO:0005656">
    <property type="term" value="C:nuclear pre-replicative complex"/>
    <property type="evidence" value="ECO:0007669"/>
    <property type="project" value="TreeGrafter"/>
</dbReference>
<dbReference type="PANTHER" id="PTHR12748:SF0">
    <property type="entry name" value="ORIGIN RECOGNITION COMPLEX SUBUNIT 3"/>
    <property type="match status" value="1"/>
</dbReference>
<proteinExistence type="inferred from homology"/>
<accession>A0AA88REG0</accession>
<evidence type="ECO:0000256" key="2">
    <source>
        <dbReference type="ARBA" id="ARBA00010977"/>
    </source>
</evidence>
<comment type="caution">
    <text evidence="9">The sequence shown here is derived from an EMBL/GenBank/DDBJ whole genome shotgun (WGS) entry which is preliminary data.</text>
</comment>
<dbReference type="InterPro" id="IPR020795">
    <property type="entry name" value="ORC3"/>
</dbReference>
<feature type="compositionally biased region" description="Basic residues" evidence="6">
    <location>
        <begin position="656"/>
        <end position="672"/>
    </location>
</feature>
<keyword evidence="3" id="KW-0235">DNA replication</keyword>
<feature type="region of interest" description="Disordered" evidence="6">
    <location>
        <begin position="558"/>
        <end position="577"/>
    </location>
</feature>
<organism evidence="9 10">
    <name type="scientific">Escallonia rubra</name>
    <dbReference type="NCBI Taxonomy" id="112253"/>
    <lineage>
        <taxon>Eukaryota</taxon>
        <taxon>Viridiplantae</taxon>
        <taxon>Streptophyta</taxon>
        <taxon>Embryophyta</taxon>
        <taxon>Tracheophyta</taxon>
        <taxon>Spermatophyta</taxon>
        <taxon>Magnoliopsida</taxon>
        <taxon>eudicotyledons</taxon>
        <taxon>Gunneridae</taxon>
        <taxon>Pentapetalae</taxon>
        <taxon>asterids</taxon>
        <taxon>campanulids</taxon>
        <taxon>Escalloniales</taxon>
        <taxon>Escalloniaceae</taxon>
        <taxon>Escallonia</taxon>
    </lineage>
</organism>
<keyword evidence="10" id="KW-1185">Reference proteome</keyword>
<comment type="subcellular location">
    <subcellularLocation>
        <location evidence="1">Nucleus</location>
    </subcellularLocation>
</comment>
<evidence type="ECO:0000259" key="8">
    <source>
        <dbReference type="Pfam" id="PF18137"/>
    </source>
</evidence>
<dbReference type="EMBL" id="JAVXUO010002001">
    <property type="protein sequence ID" value="KAK2977231.1"/>
    <property type="molecule type" value="Genomic_DNA"/>
</dbReference>
<dbReference type="GO" id="GO:0005664">
    <property type="term" value="C:nuclear origin of replication recognition complex"/>
    <property type="evidence" value="ECO:0007669"/>
    <property type="project" value="InterPro"/>
</dbReference>
<evidence type="ECO:0000256" key="3">
    <source>
        <dbReference type="ARBA" id="ARBA00022705"/>
    </source>
</evidence>
<dbReference type="CDD" id="cd20704">
    <property type="entry name" value="Orc3"/>
    <property type="match status" value="1"/>
</dbReference>
<feature type="domain" description="Origin recognition complex subunit 3 N-terminal" evidence="7">
    <location>
        <begin position="21"/>
        <end position="343"/>
    </location>
</feature>
<dbReference type="Proteomes" id="UP001187471">
    <property type="component" value="Unassembled WGS sequence"/>
</dbReference>
<evidence type="ECO:0000256" key="6">
    <source>
        <dbReference type="SAM" id="MobiDB-lite"/>
    </source>
</evidence>
<dbReference type="InterPro" id="IPR045667">
    <property type="entry name" value="ORC3_N"/>
</dbReference>
<comment type="similarity">
    <text evidence="2">Belongs to the ORC3 family.</text>
</comment>
<name>A0AA88REG0_9ASTE</name>
<reference evidence="9" key="1">
    <citation type="submission" date="2022-12" db="EMBL/GenBank/DDBJ databases">
        <title>Draft genome assemblies for two species of Escallonia (Escalloniales).</title>
        <authorList>
            <person name="Chanderbali A."/>
            <person name="Dervinis C."/>
            <person name="Anghel I."/>
            <person name="Soltis D."/>
            <person name="Soltis P."/>
            <person name="Zapata F."/>
        </authorList>
    </citation>
    <scope>NUCLEOTIDE SEQUENCE</scope>
    <source>
        <strain evidence="9">UCBG92.1500</strain>
        <tissue evidence="9">Leaf</tissue>
    </source>
</reference>
<evidence type="ECO:0000259" key="7">
    <source>
        <dbReference type="Pfam" id="PF07034"/>
    </source>
</evidence>
<dbReference type="Pfam" id="PF07034">
    <property type="entry name" value="ORC3_N"/>
    <property type="match status" value="1"/>
</dbReference>
<keyword evidence="4" id="KW-0238">DNA-binding</keyword>
<dbReference type="Pfam" id="PF18137">
    <property type="entry name" value="WHD_ORC"/>
    <property type="match status" value="1"/>
</dbReference>
<gene>
    <name evidence="9" type="ORF">RJ640_028436</name>
</gene>
<dbReference type="AlphaFoldDB" id="A0AA88REG0"/>
<evidence type="ECO:0008006" key="11">
    <source>
        <dbReference type="Google" id="ProtNLM"/>
    </source>
</evidence>
<evidence type="ECO:0000256" key="4">
    <source>
        <dbReference type="ARBA" id="ARBA00023125"/>
    </source>
</evidence>
<evidence type="ECO:0000256" key="1">
    <source>
        <dbReference type="ARBA" id="ARBA00004123"/>
    </source>
</evidence>
<dbReference type="GO" id="GO:0003688">
    <property type="term" value="F:DNA replication origin binding"/>
    <property type="evidence" value="ECO:0007669"/>
    <property type="project" value="TreeGrafter"/>
</dbReference>
<protein>
    <recommendedName>
        <fullName evidence="11">Origin of replication complex subunit 3</fullName>
    </recommendedName>
</protein>
<dbReference type="InterPro" id="IPR040855">
    <property type="entry name" value="ORC_WH_C"/>
</dbReference>
<evidence type="ECO:0000313" key="10">
    <source>
        <dbReference type="Proteomes" id="UP001187471"/>
    </source>
</evidence>
<dbReference type="GO" id="GO:0006270">
    <property type="term" value="P:DNA replication initiation"/>
    <property type="evidence" value="ECO:0007669"/>
    <property type="project" value="TreeGrafter"/>
</dbReference>
<sequence>MASSAADDSPLAHHSDSDLQGFFVLHKASNRKLEANSGRKTRRKIELSQSFHKSPEKSEAKVTKCYDDQYYEKLRLEALDCVWSKIESTIKDVLRNINVHVFNEIDHWIQQSFESIRLRGTPDLNQATCSYPITTDVISKRLFAGLVFTKNMEFVDDLLTFADLGLHLKSHGRHVANLSSFDFSAKSGIGGCLRRLLRQFLMVSVVEAADVSVLASWYVEQGNNENPVVVIIEDMERCCGPVLSDFIILLSEWVVKIPIIIIMGVATAIDAPRNILSANALQFLSPCKFILGSPAERLDAIIEAVLVKHCSGFTVGHKVATFLRNCFLRQDGTLSSLIRALKLNGSYSNVLRSVRQMAVVQHFSMEPSSFILQELLHEEESQVVFSSAKVRTFMVVLLAILFCIPSYGYKSHGTRNTSYFQKRSSSKDLIFHLIGGTHNKYALLLLSLACYAEDSSLSCAERLVARNVLAETDGETWAHGLSELKRLQKLWSSVVLCLHEAGKCQKISLLDLYTEVLNPDLYNSRDSNHHLLEKGFRKPSGIYRQHHLANCSRVGEKSPRAPLRRHTAQSNANTEKSAKGLNEKAAMLMGSMVRDYLQPIECIPFHEICCFKDLDKLQLVRTVYHFIWYSLALEHGDLINLHDWYQSFKATIRHPSNKGKHKLKQSISPKKRKDLDESQNRNEASVQYPCFYC</sequence>
<feature type="region of interest" description="Disordered" evidence="6">
    <location>
        <begin position="656"/>
        <end position="681"/>
    </location>
</feature>
<keyword evidence="5" id="KW-0539">Nucleus</keyword>
<dbReference type="GO" id="GO:0031261">
    <property type="term" value="C:DNA replication preinitiation complex"/>
    <property type="evidence" value="ECO:0007669"/>
    <property type="project" value="TreeGrafter"/>
</dbReference>
<evidence type="ECO:0000313" key="9">
    <source>
        <dbReference type="EMBL" id="KAK2977231.1"/>
    </source>
</evidence>
<feature type="domain" description="Origin recognition complex subunit 3 winged helix C-terminal" evidence="8">
    <location>
        <begin position="626"/>
        <end position="681"/>
    </location>
</feature>
<dbReference type="PANTHER" id="PTHR12748">
    <property type="entry name" value="ORIGIN RECOGNITION COMPLEX SUBUNIT 3"/>
    <property type="match status" value="1"/>
</dbReference>
<evidence type="ECO:0000256" key="5">
    <source>
        <dbReference type="ARBA" id="ARBA00023242"/>
    </source>
</evidence>